<dbReference type="Gene3D" id="1.20.1530.20">
    <property type="match status" value="1"/>
</dbReference>
<dbReference type="InterPro" id="IPR016833">
    <property type="entry name" value="Put_Na-Bile_cotransptr"/>
</dbReference>
<dbReference type="PIRSF" id="PIRSF026166">
    <property type="entry name" value="UCP026166"/>
    <property type="match status" value="1"/>
</dbReference>
<feature type="transmembrane region" description="Helical" evidence="2">
    <location>
        <begin position="166"/>
        <end position="185"/>
    </location>
</feature>
<keyword evidence="2" id="KW-0472">Membrane</keyword>
<evidence type="ECO:0000256" key="2">
    <source>
        <dbReference type="SAM" id="Phobius"/>
    </source>
</evidence>
<dbReference type="Pfam" id="PF13593">
    <property type="entry name" value="SBF_like"/>
    <property type="match status" value="1"/>
</dbReference>
<dbReference type="Proteomes" id="UP000538929">
    <property type="component" value="Unassembled WGS sequence"/>
</dbReference>
<dbReference type="InterPro" id="IPR038770">
    <property type="entry name" value="Na+/solute_symporter_sf"/>
</dbReference>
<evidence type="ECO:0000313" key="4">
    <source>
        <dbReference type="EMBL" id="MBB0245445.1"/>
    </source>
</evidence>
<keyword evidence="2" id="KW-1133">Transmembrane helix</keyword>
<feature type="transmembrane region" description="Helical" evidence="2">
    <location>
        <begin position="235"/>
        <end position="253"/>
    </location>
</feature>
<comment type="caution">
    <text evidence="4">The sequence shown here is derived from an EMBL/GenBank/DDBJ whole genome shotgun (WGS) entry which is preliminary data.</text>
</comment>
<feature type="region of interest" description="Disordered" evidence="1">
    <location>
        <begin position="319"/>
        <end position="349"/>
    </location>
</feature>
<sequence length="349" mass="36398">MTRWLDPYLVLLMGTVALAAVLPATGPAATAADASATGAIALLFFLYGARLSTAEALAGLRHWRLHLTILTCTFVLYPLLGLAARPLGDLLLTPELYAGLLFLCLVPSTVQSSIAFTSMARGNVAGAIAAGSFSSLVGVFLTPLLVALLMGGLGGAALSGGLDADALLRIGAQLLLPFLLGQLLRRFIGGFVTRHRAVLSLVDRGSILVVVYAAFSRGMEEDIWARVSWRRLLALGAVEILLLTVMLVITVYGSRRLGFARGDRVAIVFAGSKKSLAAGLPMAGVLFGPQAAMAVLPLMIFHQMQLVVCAVLARRWGREAEPRPAGEGPPPAPGDGSGARRVGPGDGPA</sequence>
<feature type="transmembrane region" description="Helical" evidence="2">
    <location>
        <begin position="38"/>
        <end position="58"/>
    </location>
</feature>
<dbReference type="AlphaFoldDB" id="A0A7W3TF88"/>
<keyword evidence="3" id="KW-0732">Signal</keyword>
<evidence type="ECO:0000256" key="3">
    <source>
        <dbReference type="SAM" id="SignalP"/>
    </source>
</evidence>
<feature type="transmembrane region" description="Helical" evidence="2">
    <location>
        <begin position="128"/>
        <end position="154"/>
    </location>
</feature>
<feature type="transmembrane region" description="Helical" evidence="2">
    <location>
        <begin position="96"/>
        <end position="116"/>
    </location>
</feature>
<evidence type="ECO:0000313" key="5">
    <source>
        <dbReference type="Proteomes" id="UP000538929"/>
    </source>
</evidence>
<keyword evidence="2" id="KW-0812">Transmembrane</keyword>
<accession>A0A7W3TF88</accession>
<feature type="transmembrane region" description="Helical" evidence="2">
    <location>
        <begin position="293"/>
        <end position="313"/>
    </location>
</feature>
<feature type="transmembrane region" description="Helical" evidence="2">
    <location>
        <begin position="65"/>
        <end position="84"/>
    </location>
</feature>
<keyword evidence="5" id="KW-1185">Reference proteome</keyword>
<gene>
    <name evidence="4" type="ORF">FNQ90_15380</name>
</gene>
<dbReference type="PANTHER" id="PTHR18640">
    <property type="entry name" value="SOLUTE CARRIER FAMILY 10 MEMBER 7"/>
    <property type="match status" value="1"/>
</dbReference>
<feature type="chain" id="PRO_5039477686" evidence="3">
    <location>
        <begin position="20"/>
        <end position="349"/>
    </location>
</feature>
<protein>
    <submittedName>
        <fullName evidence="4">Bile acid:sodium symporter</fullName>
    </submittedName>
</protein>
<dbReference type="GO" id="GO:0005886">
    <property type="term" value="C:plasma membrane"/>
    <property type="evidence" value="ECO:0007669"/>
    <property type="project" value="TreeGrafter"/>
</dbReference>
<reference evidence="5" key="1">
    <citation type="submission" date="2019-10" db="EMBL/GenBank/DDBJ databases">
        <title>Streptomyces sp. nov., a novel actinobacterium isolated from alkaline environment.</title>
        <authorList>
            <person name="Golinska P."/>
        </authorList>
    </citation>
    <scope>NUCLEOTIDE SEQUENCE [LARGE SCALE GENOMIC DNA]</scope>
    <source>
        <strain evidence="5">DSM 42118</strain>
    </source>
</reference>
<name>A0A7W3TF88_9ACTN</name>
<organism evidence="4 5">
    <name type="scientific">Streptomyces alkaliphilus</name>
    <dbReference type="NCBI Taxonomy" id="1472722"/>
    <lineage>
        <taxon>Bacteria</taxon>
        <taxon>Bacillati</taxon>
        <taxon>Actinomycetota</taxon>
        <taxon>Actinomycetes</taxon>
        <taxon>Kitasatosporales</taxon>
        <taxon>Streptomycetaceae</taxon>
        <taxon>Streptomyces</taxon>
    </lineage>
</organism>
<proteinExistence type="predicted"/>
<feature type="signal peptide" evidence="3">
    <location>
        <begin position="1"/>
        <end position="19"/>
    </location>
</feature>
<evidence type="ECO:0000256" key="1">
    <source>
        <dbReference type="SAM" id="MobiDB-lite"/>
    </source>
</evidence>
<dbReference type="EMBL" id="VKHT01000493">
    <property type="protein sequence ID" value="MBB0245445.1"/>
    <property type="molecule type" value="Genomic_DNA"/>
</dbReference>
<dbReference type="RefSeq" id="WP_182606924.1">
    <property type="nucleotide sequence ID" value="NZ_VKHT01000493.1"/>
</dbReference>
<dbReference type="PANTHER" id="PTHR18640:SF5">
    <property type="entry name" value="SODIUM_BILE ACID COTRANSPORTER 7"/>
    <property type="match status" value="1"/>
</dbReference>